<proteinExistence type="predicted"/>
<dbReference type="PANTHER" id="PTHR31071:SF16">
    <property type="entry name" value="MYB-LIKE PROTEIN Z ISOFORM X1"/>
    <property type="match status" value="1"/>
</dbReference>
<evidence type="ECO:0000256" key="2">
    <source>
        <dbReference type="SAM" id="MobiDB-lite"/>
    </source>
</evidence>
<dbReference type="InterPro" id="IPR043424">
    <property type="entry name" value="BLT-like"/>
</dbReference>
<sequence>MPRQNLINVDVRIGGRKCKVRKRGCSSSSSSSLVQRNGLKRAFLVGRRVGSSTPVPRWKMMSSRSPSMESGDKAALKYSGEEAREMSISARKLAATLWEIDGLPSPRVRRESLNGVGGVVRRERVLEEAKPGSTVLTLSDLFGSHVSERMESYPLQKTSHRRRASTSSHKLLQIESGLGATKSPHNRLVETMQVDQAQNHARSPCRQVVGTKNLLKDVYNGLITSKELLRVMSRVSHRDEQNSARSSLFSALKFELDRACIHVSKLIQEQRKGGEIAVLVKQLEEEKLVWKLKEQDKIRRAIASVNGELETERKMRRRTERLNKKLGMELAETRESLAKMSKELESEKRAREIFEQVCDELARGIGEDRAEVEELKKRSAKVCEEVEKEREMMQLADVLREERVQMKLAEAKYQFEEKNALVDTLRNELETYLKSKNGEEQQGDGSPSYDKIKELERYLRETLPSPYDYQDKDRDDVLDVSLVNRVDQHEEEEEEEENDDDDEDDDDEEDDDSADSDLHSIELNMDDISKSFQWRDTTKAESKRNSVEKSKGRKSISAKTKKPPPPPPVAISSDGNKQETLDMFDKRGLFEFSSQPWKKNDVEDELERYNMIKDLRDHIVSTSRIASSQDLSSPSKEDPPNGVVPCHG</sequence>
<feature type="compositionally biased region" description="Basic residues" evidence="2">
    <location>
        <begin position="551"/>
        <end position="562"/>
    </location>
</feature>
<protein>
    <submittedName>
        <fullName evidence="3">Nucleolar transcription factor 1-like</fullName>
    </submittedName>
</protein>
<comment type="caution">
    <text evidence="3">The sequence shown here is derived from an EMBL/GenBank/DDBJ whole genome shotgun (WGS) entry which is preliminary data.</text>
</comment>
<keyword evidence="1" id="KW-0175">Coiled coil</keyword>
<organism evidence="3 4">
    <name type="scientific">Salvia divinorum</name>
    <name type="common">Maria pastora</name>
    <name type="synonym">Diviner's sage</name>
    <dbReference type="NCBI Taxonomy" id="28513"/>
    <lineage>
        <taxon>Eukaryota</taxon>
        <taxon>Viridiplantae</taxon>
        <taxon>Streptophyta</taxon>
        <taxon>Embryophyta</taxon>
        <taxon>Tracheophyta</taxon>
        <taxon>Spermatophyta</taxon>
        <taxon>Magnoliopsida</taxon>
        <taxon>eudicotyledons</taxon>
        <taxon>Gunneridae</taxon>
        <taxon>Pentapetalae</taxon>
        <taxon>asterids</taxon>
        <taxon>lamiids</taxon>
        <taxon>Lamiales</taxon>
        <taxon>Lamiaceae</taxon>
        <taxon>Nepetoideae</taxon>
        <taxon>Mentheae</taxon>
        <taxon>Salviinae</taxon>
        <taxon>Salvia</taxon>
        <taxon>Salvia subgen. Calosphace</taxon>
    </lineage>
</organism>
<feature type="compositionally biased region" description="Acidic residues" evidence="2">
    <location>
        <begin position="489"/>
        <end position="515"/>
    </location>
</feature>
<feature type="compositionally biased region" description="Basic and acidic residues" evidence="2">
    <location>
        <begin position="536"/>
        <end position="550"/>
    </location>
</feature>
<feature type="region of interest" description="Disordered" evidence="2">
    <location>
        <begin position="463"/>
        <end position="577"/>
    </location>
</feature>
<dbReference type="EMBL" id="JBEAFC010000004">
    <property type="protein sequence ID" value="KAL1557596.1"/>
    <property type="molecule type" value="Genomic_DNA"/>
</dbReference>
<dbReference type="AlphaFoldDB" id="A0ABD1HMB4"/>
<evidence type="ECO:0000313" key="4">
    <source>
        <dbReference type="Proteomes" id="UP001567538"/>
    </source>
</evidence>
<feature type="coiled-coil region" evidence="1">
    <location>
        <begin position="323"/>
        <end position="442"/>
    </location>
</feature>
<evidence type="ECO:0000313" key="3">
    <source>
        <dbReference type="EMBL" id="KAL1557596.1"/>
    </source>
</evidence>
<feature type="region of interest" description="Disordered" evidence="2">
    <location>
        <begin position="624"/>
        <end position="648"/>
    </location>
</feature>
<feature type="compositionally biased region" description="Polar residues" evidence="2">
    <location>
        <begin position="624"/>
        <end position="634"/>
    </location>
</feature>
<gene>
    <name evidence="3" type="ORF">AAHA92_08154</name>
</gene>
<dbReference type="PANTHER" id="PTHR31071">
    <property type="entry name" value="GB|AAF24581.1"/>
    <property type="match status" value="1"/>
</dbReference>
<keyword evidence="4" id="KW-1185">Reference proteome</keyword>
<reference evidence="3 4" key="1">
    <citation type="submission" date="2024-06" db="EMBL/GenBank/DDBJ databases">
        <title>A chromosome level genome sequence of Diviner's sage (Salvia divinorum).</title>
        <authorList>
            <person name="Ford S.A."/>
            <person name="Ro D.-K."/>
            <person name="Ness R.W."/>
            <person name="Phillips M.A."/>
        </authorList>
    </citation>
    <scope>NUCLEOTIDE SEQUENCE [LARGE SCALE GENOMIC DNA]</scope>
    <source>
        <strain evidence="3">SAF-2024a</strain>
        <tissue evidence="3">Leaf</tissue>
    </source>
</reference>
<dbReference type="Proteomes" id="UP001567538">
    <property type="component" value="Unassembled WGS sequence"/>
</dbReference>
<name>A0ABD1HMB4_SALDI</name>
<accession>A0ABD1HMB4</accession>
<evidence type="ECO:0000256" key="1">
    <source>
        <dbReference type="SAM" id="Coils"/>
    </source>
</evidence>